<sequence length="55" mass="6438">MNTSRLTHTLCLMHALENSIHLLGITTHFWVRSSTPTLLNFKASYQKRWMVFCSL</sequence>
<name>A0A0E9SE88_ANGAN</name>
<evidence type="ECO:0000313" key="1">
    <source>
        <dbReference type="EMBL" id="JAH39562.1"/>
    </source>
</evidence>
<reference evidence="1" key="2">
    <citation type="journal article" date="2015" name="Fish Shellfish Immunol.">
        <title>Early steps in the European eel (Anguilla anguilla)-Vibrio vulnificus interaction in the gills: Role of the RtxA13 toxin.</title>
        <authorList>
            <person name="Callol A."/>
            <person name="Pajuelo D."/>
            <person name="Ebbesson L."/>
            <person name="Teles M."/>
            <person name="MacKenzie S."/>
            <person name="Amaro C."/>
        </authorList>
    </citation>
    <scope>NUCLEOTIDE SEQUENCE</scope>
</reference>
<organism evidence="1">
    <name type="scientific">Anguilla anguilla</name>
    <name type="common">European freshwater eel</name>
    <name type="synonym">Muraena anguilla</name>
    <dbReference type="NCBI Taxonomy" id="7936"/>
    <lineage>
        <taxon>Eukaryota</taxon>
        <taxon>Metazoa</taxon>
        <taxon>Chordata</taxon>
        <taxon>Craniata</taxon>
        <taxon>Vertebrata</taxon>
        <taxon>Euteleostomi</taxon>
        <taxon>Actinopterygii</taxon>
        <taxon>Neopterygii</taxon>
        <taxon>Teleostei</taxon>
        <taxon>Anguilliformes</taxon>
        <taxon>Anguillidae</taxon>
        <taxon>Anguilla</taxon>
    </lineage>
</organism>
<dbReference type="AlphaFoldDB" id="A0A0E9SE88"/>
<proteinExistence type="predicted"/>
<dbReference type="EMBL" id="GBXM01069015">
    <property type="protein sequence ID" value="JAH39562.1"/>
    <property type="molecule type" value="Transcribed_RNA"/>
</dbReference>
<accession>A0A0E9SE88</accession>
<protein>
    <submittedName>
        <fullName evidence="1">Uncharacterized protein</fullName>
    </submittedName>
</protein>
<reference evidence="1" key="1">
    <citation type="submission" date="2014-11" db="EMBL/GenBank/DDBJ databases">
        <authorList>
            <person name="Amaro Gonzalez C."/>
        </authorList>
    </citation>
    <scope>NUCLEOTIDE SEQUENCE</scope>
</reference>